<dbReference type="AlphaFoldDB" id="A0A941BJX1"/>
<comment type="caution">
    <text evidence="2">The sequence shown here is derived from an EMBL/GenBank/DDBJ whole genome shotgun (WGS) entry which is preliminary data.</text>
</comment>
<dbReference type="EMBL" id="JAGQDE010000011">
    <property type="protein sequence ID" value="MBQ0959922.1"/>
    <property type="molecule type" value="Genomic_DNA"/>
</dbReference>
<keyword evidence="1" id="KW-0472">Membrane</keyword>
<keyword evidence="1" id="KW-1133">Transmembrane helix</keyword>
<feature type="transmembrane region" description="Helical" evidence="1">
    <location>
        <begin position="66"/>
        <end position="86"/>
    </location>
</feature>
<feature type="transmembrane region" description="Helical" evidence="1">
    <location>
        <begin position="216"/>
        <end position="233"/>
    </location>
</feature>
<evidence type="ECO:0008006" key="4">
    <source>
        <dbReference type="Google" id="ProtNLM"/>
    </source>
</evidence>
<name>A0A941BJX1_9BURK</name>
<proteinExistence type="predicted"/>
<organism evidence="2 3">
    <name type="scientific">Ideonella aquatica</name>
    <dbReference type="NCBI Taxonomy" id="2824119"/>
    <lineage>
        <taxon>Bacteria</taxon>
        <taxon>Pseudomonadati</taxon>
        <taxon>Pseudomonadota</taxon>
        <taxon>Betaproteobacteria</taxon>
        <taxon>Burkholderiales</taxon>
        <taxon>Sphaerotilaceae</taxon>
        <taxon>Ideonella</taxon>
    </lineage>
</organism>
<gene>
    <name evidence="2" type="ORF">KAK06_13295</name>
</gene>
<feature type="transmembrane region" description="Helical" evidence="1">
    <location>
        <begin position="126"/>
        <end position="145"/>
    </location>
</feature>
<protein>
    <recommendedName>
        <fullName evidence="4">O-antigen ligase domain-containing protein</fullName>
    </recommendedName>
</protein>
<evidence type="ECO:0000313" key="2">
    <source>
        <dbReference type="EMBL" id="MBQ0959922.1"/>
    </source>
</evidence>
<sequence>MSTTKLNLVERALIAFLVVLGIGGLLSYEQLTATYYRHNLLPATAAIEVGCFILLLTQRASRANQFLFIISVASFSYILVGAIRFAWDDRNGDWSDFFYIYKSFFYLAVLSLNRGGGISSHGLRRVLDCVIALMALKYFAARLLFEIPRPGLFAENNFELMLPLFLALKLHLVDGVDIGTIRKLCIAFIVMASGSLSGAASFSILLFIWARRSSLAFRYSAIFFASLTALIAVGSRTERYSSADDIDRVKFLQVFLAEMRGESVGTWLLGNPTITALSDVSCIQLAFYSRLFSEFGEGNCFSVVLHSFVLRAVFDHGLIGLMVLLLGMYVVSYYKLRSRLAAISIIFILILNGLSVSSMNSTFFFFSMLLIFSSSGEVSSVLSANGVRRLGSR</sequence>
<accession>A0A941BJX1</accession>
<feature type="transmembrane region" description="Helical" evidence="1">
    <location>
        <begin position="340"/>
        <end position="357"/>
    </location>
</feature>
<feature type="transmembrane region" description="Helical" evidence="1">
    <location>
        <begin position="98"/>
        <end position="114"/>
    </location>
</feature>
<evidence type="ECO:0000313" key="3">
    <source>
        <dbReference type="Proteomes" id="UP000678374"/>
    </source>
</evidence>
<feature type="transmembrane region" description="Helical" evidence="1">
    <location>
        <begin position="185"/>
        <end position="210"/>
    </location>
</feature>
<keyword evidence="3" id="KW-1185">Reference proteome</keyword>
<dbReference type="RefSeq" id="WP_210802603.1">
    <property type="nucleotide sequence ID" value="NZ_JAGQDE010000011.1"/>
</dbReference>
<dbReference type="Proteomes" id="UP000678374">
    <property type="component" value="Unassembled WGS sequence"/>
</dbReference>
<reference evidence="2" key="1">
    <citation type="submission" date="2021-04" db="EMBL/GenBank/DDBJ databases">
        <title>The genome sequence of Ideonella sp. 4Y11.</title>
        <authorList>
            <person name="Liu Y."/>
        </authorList>
    </citation>
    <scope>NUCLEOTIDE SEQUENCE</scope>
    <source>
        <strain evidence="2">4Y11</strain>
    </source>
</reference>
<feature type="transmembrane region" description="Helical" evidence="1">
    <location>
        <begin position="12"/>
        <end position="28"/>
    </location>
</feature>
<feature type="transmembrane region" description="Helical" evidence="1">
    <location>
        <begin position="40"/>
        <end position="57"/>
    </location>
</feature>
<feature type="transmembrane region" description="Helical" evidence="1">
    <location>
        <begin position="308"/>
        <end position="331"/>
    </location>
</feature>
<evidence type="ECO:0000256" key="1">
    <source>
        <dbReference type="SAM" id="Phobius"/>
    </source>
</evidence>
<keyword evidence="1" id="KW-0812">Transmembrane</keyword>